<gene>
    <name evidence="2" type="ordered locus">Bcell_1140</name>
</gene>
<reference evidence="2 3" key="1">
    <citation type="submission" date="2010-12" db="EMBL/GenBank/DDBJ databases">
        <title>Complete sequence of Bacillus cellulosilyticus DSM 2522.</title>
        <authorList>
            <consortium name="US DOE Joint Genome Institute"/>
            <person name="Lucas S."/>
            <person name="Copeland A."/>
            <person name="Lapidus A."/>
            <person name="Cheng J.-F."/>
            <person name="Bruce D."/>
            <person name="Goodwin L."/>
            <person name="Pitluck S."/>
            <person name="Chertkov O."/>
            <person name="Detter J.C."/>
            <person name="Han C."/>
            <person name="Tapia R."/>
            <person name="Land M."/>
            <person name="Hauser L."/>
            <person name="Jeffries C."/>
            <person name="Kyrpides N."/>
            <person name="Ivanova N."/>
            <person name="Mikhailova N."/>
            <person name="Brumm P."/>
            <person name="Mead D."/>
            <person name="Woyke T."/>
        </authorList>
    </citation>
    <scope>NUCLEOTIDE SEQUENCE [LARGE SCALE GENOMIC DNA]</scope>
    <source>
        <strain evidence="3">ATCC 21833 / DSM 2522 / FERM P-1141 / JCM 9156 / N-4</strain>
    </source>
</reference>
<dbReference type="RefSeq" id="WP_013487749.1">
    <property type="nucleotide sequence ID" value="NC_014829.1"/>
</dbReference>
<proteinExistence type="predicted"/>
<dbReference type="PANTHER" id="PTHR10579:SF43">
    <property type="entry name" value="ZINC FINGER (C3HC4-TYPE RING FINGER) FAMILY PROTEIN"/>
    <property type="match status" value="1"/>
</dbReference>
<dbReference type="EMBL" id="CP002394">
    <property type="protein sequence ID" value="ADU29408.1"/>
    <property type="molecule type" value="Genomic_DNA"/>
</dbReference>
<feature type="domain" description="VWFA" evidence="1">
    <location>
        <begin position="44"/>
        <end position="223"/>
    </location>
</feature>
<evidence type="ECO:0000259" key="1">
    <source>
        <dbReference type="PROSITE" id="PS50234"/>
    </source>
</evidence>
<name>E6TR32_EVAC2</name>
<dbReference type="STRING" id="649639.Bcell_1140"/>
<dbReference type="InterPro" id="IPR002035">
    <property type="entry name" value="VWF_A"/>
</dbReference>
<organism evidence="2 3">
    <name type="scientific">Evansella cellulosilytica (strain ATCC 21833 / DSM 2522 / FERM P-1141 / JCM 9156 / N-4)</name>
    <name type="common">Bacillus cellulosilyticus</name>
    <dbReference type="NCBI Taxonomy" id="649639"/>
    <lineage>
        <taxon>Bacteria</taxon>
        <taxon>Bacillati</taxon>
        <taxon>Bacillota</taxon>
        <taxon>Bacilli</taxon>
        <taxon>Bacillales</taxon>
        <taxon>Bacillaceae</taxon>
        <taxon>Evansella</taxon>
    </lineage>
</organism>
<dbReference type="PROSITE" id="PS50234">
    <property type="entry name" value="VWFA"/>
    <property type="match status" value="1"/>
</dbReference>
<dbReference type="AlphaFoldDB" id="E6TR32"/>
<dbReference type="PANTHER" id="PTHR10579">
    <property type="entry name" value="CALCIUM-ACTIVATED CHLORIDE CHANNEL REGULATOR"/>
    <property type="match status" value="1"/>
</dbReference>
<dbReference type="SUPFAM" id="SSF53300">
    <property type="entry name" value="vWA-like"/>
    <property type="match status" value="1"/>
</dbReference>
<dbReference type="SMART" id="SM00327">
    <property type="entry name" value="VWA"/>
    <property type="match status" value="1"/>
</dbReference>
<dbReference type="InterPro" id="IPR036465">
    <property type="entry name" value="vWFA_dom_sf"/>
</dbReference>
<evidence type="ECO:0000313" key="2">
    <source>
        <dbReference type="EMBL" id="ADU29408.1"/>
    </source>
</evidence>
<sequence length="282" mass="31483">MSSNVKLSFAHQYENVPCKGKEAAYLLVELTGAKVKHTERSPINLSLLLDRSGSMSGEPLRYCKEACNFVINQLTDKDILSVVVFDDQVETIIEPQKVTHKDLLKEYIQRIETRGITNLSGGLIQGCQHVLKQEVKNYVNRVILLSDGQANAGITDKEALVKLADDYQSAGLVISTLGVSEHFDEELLEGVADSGRGNFHFINEVENIPSIFEQELDGLLNVIGQNITLNILPKKGVRITNVFGYNYNSDEDAVDLTLGDSFQIWQIQKLKVNYKLLPQQKC</sequence>
<dbReference type="eggNOG" id="COG2304">
    <property type="taxonomic scope" value="Bacteria"/>
</dbReference>
<dbReference type="Pfam" id="PF00092">
    <property type="entry name" value="VWA"/>
    <property type="match status" value="1"/>
</dbReference>
<dbReference type="InterPro" id="IPR051266">
    <property type="entry name" value="CLCR"/>
</dbReference>
<evidence type="ECO:0000313" key="3">
    <source>
        <dbReference type="Proteomes" id="UP000001401"/>
    </source>
</evidence>
<protein>
    <submittedName>
        <fullName evidence="2">von Willebrand factor type A</fullName>
    </submittedName>
</protein>
<dbReference type="Gene3D" id="3.40.50.410">
    <property type="entry name" value="von Willebrand factor, type A domain"/>
    <property type="match status" value="1"/>
</dbReference>
<dbReference type="OrthoDB" id="9781333at2"/>
<dbReference type="Proteomes" id="UP000001401">
    <property type="component" value="Chromosome"/>
</dbReference>
<accession>E6TR32</accession>
<dbReference type="KEGG" id="bco:Bcell_1140"/>
<keyword evidence="3" id="KW-1185">Reference proteome</keyword>
<dbReference type="HOGENOM" id="CLU_985724_0_0_9"/>